<name>A0A7Y0HE15_9PROT</name>
<sequence length="114" mass="12040">MAQRPNPLKLNKLQARTLVLAQVVARHPGGAVVNPESGDATLIQVPHAHGDHVHVGPYVVHARDASGFSNPAVWVALARKGLAHGPETGAVTLTKAGLEYDTGLGKNFMEESDH</sequence>
<proteinExistence type="predicted"/>
<gene>
    <name evidence="1" type="ORF">HH303_07110</name>
</gene>
<comment type="caution">
    <text evidence="1">The sequence shown here is derived from an EMBL/GenBank/DDBJ whole genome shotgun (WGS) entry which is preliminary data.</text>
</comment>
<keyword evidence="2" id="KW-1185">Reference proteome</keyword>
<protein>
    <submittedName>
        <fullName evidence="1">Uncharacterized protein</fullName>
    </submittedName>
</protein>
<reference evidence="1 2" key="1">
    <citation type="submission" date="2020-04" db="EMBL/GenBank/DDBJ databases">
        <title>Rhodospirillaceae bacterium KN72 isolated from deep sea.</title>
        <authorList>
            <person name="Zhang D.-C."/>
        </authorList>
    </citation>
    <scope>NUCLEOTIDE SEQUENCE [LARGE SCALE GENOMIC DNA]</scope>
    <source>
        <strain evidence="1 2">KN72</strain>
    </source>
</reference>
<dbReference type="EMBL" id="JABBNT010000002">
    <property type="protein sequence ID" value="NMM44240.1"/>
    <property type="molecule type" value="Genomic_DNA"/>
</dbReference>
<dbReference type="RefSeq" id="WP_169624537.1">
    <property type="nucleotide sequence ID" value="NZ_JABBNT010000002.1"/>
</dbReference>
<evidence type="ECO:0000313" key="1">
    <source>
        <dbReference type="EMBL" id="NMM44240.1"/>
    </source>
</evidence>
<organism evidence="1 2">
    <name type="scientific">Pacificispira spongiicola</name>
    <dbReference type="NCBI Taxonomy" id="2729598"/>
    <lineage>
        <taxon>Bacteria</taxon>
        <taxon>Pseudomonadati</taxon>
        <taxon>Pseudomonadota</taxon>
        <taxon>Alphaproteobacteria</taxon>
        <taxon>Rhodospirillales</taxon>
        <taxon>Rhodospirillaceae</taxon>
        <taxon>Pacificispira</taxon>
    </lineage>
</organism>
<dbReference type="Proteomes" id="UP000539372">
    <property type="component" value="Unassembled WGS sequence"/>
</dbReference>
<evidence type="ECO:0000313" key="2">
    <source>
        <dbReference type="Proteomes" id="UP000539372"/>
    </source>
</evidence>
<accession>A0A7Y0HE15</accession>
<dbReference type="AlphaFoldDB" id="A0A7Y0HE15"/>